<dbReference type="NCBIfam" id="TIGR02423">
    <property type="entry name" value="protocat_alph"/>
    <property type="match status" value="1"/>
</dbReference>
<dbReference type="RefSeq" id="WP_005189349.1">
    <property type="nucleotide sequence ID" value="NZ_CP045804.1"/>
</dbReference>
<dbReference type="GO" id="GO:0005506">
    <property type="term" value="F:iron ion binding"/>
    <property type="evidence" value="ECO:0007669"/>
    <property type="project" value="InterPro"/>
</dbReference>
<reference evidence="5" key="1">
    <citation type="journal article" date="2021" name="Nat. Microbiol.">
        <title>Cocultivation of an ultrasmall environmental parasitic bacterium with lytic ability against bacteria associated with wastewater foams.</title>
        <authorList>
            <person name="Batinovic S."/>
            <person name="Rose J.J.A."/>
            <person name="Ratcliffe J."/>
            <person name="Seviour R.J."/>
            <person name="Petrovski S."/>
        </authorList>
    </citation>
    <scope>NUCLEOTIDE SEQUENCE</scope>
    <source>
        <strain evidence="5">CON44</strain>
    </source>
</reference>
<dbReference type="Gene3D" id="2.60.130.10">
    <property type="entry name" value="Aromatic compound dioxygenase"/>
    <property type="match status" value="1"/>
</dbReference>
<dbReference type="SUPFAM" id="SSF49482">
    <property type="entry name" value="Aromatic compound dioxygenase"/>
    <property type="match status" value="1"/>
</dbReference>
<dbReference type="GO" id="GO:0018578">
    <property type="term" value="F:protocatechuate 3,4-dioxygenase activity"/>
    <property type="evidence" value="ECO:0007669"/>
    <property type="project" value="UniProtKB-EC"/>
</dbReference>
<comment type="similarity">
    <text evidence="1">Belongs to the intradiol ring-cleavage dioxygenase family.</text>
</comment>
<organism evidence="5">
    <name type="scientific">Gordonia amarae</name>
    <dbReference type="NCBI Taxonomy" id="36821"/>
    <lineage>
        <taxon>Bacteria</taxon>
        <taxon>Bacillati</taxon>
        <taxon>Actinomycetota</taxon>
        <taxon>Actinomycetes</taxon>
        <taxon>Mycobacteriales</taxon>
        <taxon>Gordoniaceae</taxon>
        <taxon>Gordonia</taxon>
    </lineage>
</organism>
<dbReference type="InterPro" id="IPR000627">
    <property type="entry name" value="Intradiol_dOase_C"/>
</dbReference>
<evidence type="ECO:0000313" key="5">
    <source>
        <dbReference type="EMBL" id="QHN38742.1"/>
    </source>
</evidence>
<feature type="domain" description="Intradiol ring-cleavage dioxygenases" evidence="4">
    <location>
        <begin position="66"/>
        <end position="182"/>
    </location>
</feature>
<evidence type="ECO:0000259" key="4">
    <source>
        <dbReference type="Pfam" id="PF00775"/>
    </source>
</evidence>
<evidence type="ECO:0000256" key="2">
    <source>
        <dbReference type="ARBA" id="ARBA00022964"/>
    </source>
</evidence>
<evidence type="ECO:0000256" key="3">
    <source>
        <dbReference type="ARBA" id="ARBA00023002"/>
    </source>
</evidence>
<proteinExistence type="inferred from homology"/>
<dbReference type="PANTHER" id="PTHR33711:SF9">
    <property type="entry name" value="PROTOCATECHUATE 3,4-DIOXYGENASE ALPHA CHAIN"/>
    <property type="match status" value="1"/>
</dbReference>
<dbReference type="EC" id="1.13.11.3" evidence="5"/>
<gene>
    <name evidence="5" type="primary">pcaG</name>
    <name evidence="5" type="ORF">GII30_05730</name>
</gene>
<accession>A0A857LQX5</accession>
<dbReference type="InterPro" id="IPR050770">
    <property type="entry name" value="Intradiol_RC_Dioxygenase"/>
</dbReference>
<dbReference type="PANTHER" id="PTHR33711">
    <property type="entry name" value="DIOXYGENASE, PUTATIVE (AFU_ORTHOLOGUE AFUA_2G02910)-RELATED"/>
    <property type="match status" value="1"/>
</dbReference>
<dbReference type="InterPro" id="IPR015889">
    <property type="entry name" value="Intradiol_dOase_core"/>
</dbReference>
<keyword evidence="3 5" id="KW-0560">Oxidoreductase</keyword>
<dbReference type="InterPro" id="IPR012786">
    <property type="entry name" value="Protocat_dOase_a"/>
</dbReference>
<keyword evidence="2" id="KW-0223">Dioxygenase</keyword>
<dbReference type="Pfam" id="PF00775">
    <property type="entry name" value="Dioxygenase_C"/>
    <property type="match status" value="1"/>
</dbReference>
<evidence type="ECO:0000256" key="1">
    <source>
        <dbReference type="ARBA" id="ARBA00007825"/>
    </source>
</evidence>
<dbReference type="EMBL" id="CP045810">
    <property type="protein sequence ID" value="QHN38742.1"/>
    <property type="molecule type" value="Genomic_DNA"/>
</dbReference>
<name>A0A857LQX5_9ACTN</name>
<sequence>MIDTGNPDAPRYPVFSRAQDEVPTGLTPSQTVGPYVHIGLHPGWEDAWQAAPEGTGAVEITLIAYDGGGTPIADAMFETWQADAAGHLGDSDPRGPQPVSPAGFRHLARAFAGDDGFTTIRTVKPGALPGQAPHINVGVFARGTLDRLFTRIYFPEDTDAHGADPVLAQVSEADRHRLIAARTDAGYRVEIRVQDAGSGETPFFTL</sequence>
<protein>
    <submittedName>
        <fullName evidence="5">Protocatechuate 3,4-dioxygenase subunit alpha</fullName>
        <ecNumber evidence="5">1.13.11.3</ecNumber>
    </submittedName>
</protein>
<dbReference type="AlphaFoldDB" id="A0A857LQX5"/>